<dbReference type="AlphaFoldDB" id="A0A3G6ISY3"/>
<protein>
    <submittedName>
        <fullName evidence="2">Uncharacterized protein</fullName>
    </submittedName>
</protein>
<evidence type="ECO:0000313" key="2">
    <source>
        <dbReference type="EMBL" id="AZA08703.1"/>
    </source>
</evidence>
<dbReference type="EMBL" id="CP033898">
    <property type="protein sequence ID" value="AZA08703.1"/>
    <property type="molecule type" value="Genomic_DNA"/>
</dbReference>
<dbReference type="RefSeq" id="WP_123959717.1">
    <property type="nucleotide sequence ID" value="NZ_CP033898.1"/>
</dbReference>
<reference evidence="2 3" key="1">
    <citation type="submission" date="2018-11" db="EMBL/GenBank/DDBJ databases">
        <authorList>
            <person name="Kleinhagauer T."/>
            <person name="Glaeser S.P."/>
            <person name="Spergser J."/>
            <person name="Ruckert C."/>
            <person name="Kaempfer P."/>
            <person name="Busse H.-J."/>
        </authorList>
    </citation>
    <scope>NUCLEOTIDE SEQUENCE [LARGE SCALE GENOMIC DNA]</scope>
    <source>
        <strain evidence="2 3">812CH</strain>
    </source>
</reference>
<dbReference type="Proteomes" id="UP000271426">
    <property type="component" value="Chromosome"/>
</dbReference>
<feature type="region of interest" description="Disordered" evidence="1">
    <location>
        <begin position="56"/>
        <end position="85"/>
    </location>
</feature>
<sequence>MKIRMVRGTWDQRIAPYEYVTHRPGDVVEVSDEDGLRLIQGGSAVDADAVVVEQEKPKPVKRAEKPAVVKQVPKKPRRSAPKAEWEKVATKIGVGTQRADGEPMEKNELIVAVESRLAELSD</sequence>
<keyword evidence="3" id="KW-1185">Reference proteome</keyword>
<organism evidence="2 3">
    <name type="scientific">Corynebacterium pseudopelargi</name>
    <dbReference type="NCBI Taxonomy" id="2080757"/>
    <lineage>
        <taxon>Bacteria</taxon>
        <taxon>Bacillati</taxon>
        <taxon>Actinomycetota</taxon>
        <taxon>Actinomycetes</taxon>
        <taxon>Mycobacteriales</taxon>
        <taxon>Corynebacteriaceae</taxon>
        <taxon>Corynebacterium</taxon>
    </lineage>
</organism>
<dbReference type="KEGG" id="cpso:CPPEL_02860"/>
<feature type="compositionally biased region" description="Basic and acidic residues" evidence="1">
    <location>
        <begin position="56"/>
        <end position="67"/>
    </location>
</feature>
<name>A0A3G6ISY3_9CORY</name>
<gene>
    <name evidence="2" type="ORF">CPPEL_02860</name>
</gene>
<proteinExistence type="predicted"/>
<accession>A0A3G6ISY3</accession>
<dbReference type="OrthoDB" id="9995832at2"/>
<evidence type="ECO:0000256" key="1">
    <source>
        <dbReference type="SAM" id="MobiDB-lite"/>
    </source>
</evidence>
<evidence type="ECO:0000313" key="3">
    <source>
        <dbReference type="Proteomes" id="UP000271426"/>
    </source>
</evidence>